<proteinExistence type="predicted"/>
<dbReference type="EMBL" id="FOHE01000005">
    <property type="protein sequence ID" value="SET08820.1"/>
    <property type="molecule type" value="Genomic_DNA"/>
</dbReference>
<evidence type="ECO:0000313" key="2">
    <source>
        <dbReference type="EMBL" id="SET08820.1"/>
    </source>
</evidence>
<dbReference type="Proteomes" id="UP000198618">
    <property type="component" value="Unassembled WGS sequence"/>
</dbReference>
<protein>
    <submittedName>
        <fullName evidence="2">Uncharacterized protein</fullName>
    </submittedName>
</protein>
<dbReference type="OrthoDB" id="2625319at2"/>
<gene>
    <name evidence="2" type="ORF">SAMN05216389_105119</name>
</gene>
<feature type="compositionally biased region" description="Low complexity" evidence="1">
    <location>
        <begin position="189"/>
        <end position="204"/>
    </location>
</feature>
<dbReference type="STRING" id="930131.SAMN05216389_105119"/>
<keyword evidence="3" id="KW-1185">Reference proteome</keyword>
<evidence type="ECO:0000256" key="1">
    <source>
        <dbReference type="SAM" id="MobiDB-lite"/>
    </source>
</evidence>
<organism evidence="2 3">
    <name type="scientific">Oceanobacillus limi</name>
    <dbReference type="NCBI Taxonomy" id="930131"/>
    <lineage>
        <taxon>Bacteria</taxon>
        <taxon>Bacillati</taxon>
        <taxon>Bacillota</taxon>
        <taxon>Bacilli</taxon>
        <taxon>Bacillales</taxon>
        <taxon>Bacillaceae</taxon>
        <taxon>Oceanobacillus</taxon>
    </lineage>
</organism>
<feature type="region of interest" description="Disordered" evidence="1">
    <location>
        <begin position="140"/>
        <end position="233"/>
    </location>
</feature>
<reference evidence="2 3" key="1">
    <citation type="submission" date="2016-10" db="EMBL/GenBank/DDBJ databases">
        <authorList>
            <person name="de Groot N.N."/>
        </authorList>
    </citation>
    <scope>NUCLEOTIDE SEQUENCE [LARGE SCALE GENOMIC DNA]</scope>
    <source>
        <strain evidence="2 3">IBRC-M 10780</strain>
    </source>
</reference>
<dbReference type="RefSeq" id="WP_090868392.1">
    <property type="nucleotide sequence ID" value="NZ_FOHE01000005.1"/>
</dbReference>
<accession>A0A1I0BP27</accession>
<evidence type="ECO:0000313" key="3">
    <source>
        <dbReference type="Proteomes" id="UP000198618"/>
    </source>
</evidence>
<name>A0A1I0BP27_9BACI</name>
<sequence>MNFRKLLPKSRLSKAVFISILVCIIIGGSFNVVVAKQDIQSLLNNWFNQQKTESITEIEQAITDEQGKQTERLRKEIQFEIERVRNEINEFTMKEKEKRVLALQSYADKLIANFEPSEPGDKKAIESQLDQIMLEAQRKMDHVSEKNQSNNHVGEDPKDSDNPEEDQYNSEEVADKPEGGQNDSEEESGNSNNDQSNSEEQSQSKSEEQQSDQQENDQNDSEQQSNEGISNDS</sequence>
<dbReference type="AlphaFoldDB" id="A0A1I0BP27"/>